<feature type="compositionally biased region" description="Polar residues" evidence="3">
    <location>
        <begin position="873"/>
        <end position="888"/>
    </location>
</feature>
<keyword evidence="2" id="KW-0677">Repeat</keyword>
<evidence type="ECO:0000313" key="5">
    <source>
        <dbReference type="Proteomes" id="UP001050691"/>
    </source>
</evidence>
<feature type="compositionally biased region" description="Polar residues" evidence="3">
    <location>
        <begin position="848"/>
        <end position="861"/>
    </location>
</feature>
<feature type="compositionally biased region" description="Basic and acidic residues" evidence="3">
    <location>
        <begin position="1345"/>
        <end position="1355"/>
    </location>
</feature>
<protein>
    <recommendedName>
        <fullName evidence="6">Septation initiation network scaffold protein cdc11</fullName>
    </recommendedName>
</protein>
<evidence type="ECO:0000256" key="3">
    <source>
        <dbReference type="SAM" id="MobiDB-lite"/>
    </source>
</evidence>
<feature type="compositionally biased region" description="Polar residues" evidence="3">
    <location>
        <begin position="972"/>
        <end position="986"/>
    </location>
</feature>
<comment type="caution">
    <text evidence="4">The sequence shown here is derived from an EMBL/GenBank/DDBJ whole genome shotgun (WGS) entry which is preliminary data.</text>
</comment>
<dbReference type="Proteomes" id="UP001050691">
    <property type="component" value="Unassembled WGS sequence"/>
</dbReference>
<organism evidence="4 5">
    <name type="scientific">Clathrus columnatus</name>
    <dbReference type="NCBI Taxonomy" id="1419009"/>
    <lineage>
        <taxon>Eukaryota</taxon>
        <taxon>Fungi</taxon>
        <taxon>Dikarya</taxon>
        <taxon>Basidiomycota</taxon>
        <taxon>Agaricomycotina</taxon>
        <taxon>Agaricomycetes</taxon>
        <taxon>Phallomycetidae</taxon>
        <taxon>Phallales</taxon>
        <taxon>Clathraceae</taxon>
        <taxon>Clathrus</taxon>
    </lineage>
</organism>
<dbReference type="PANTHER" id="PTHR47566">
    <property type="match status" value="1"/>
</dbReference>
<feature type="region of interest" description="Disordered" evidence="3">
    <location>
        <begin position="411"/>
        <end position="441"/>
    </location>
</feature>
<proteinExistence type="predicted"/>
<evidence type="ECO:0000256" key="2">
    <source>
        <dbReference type="ARBA" id="ARBA00022737"/>
    </source>
</evidence>
<evidence type="ECO:0000313" key="4">
    <source>
        <dbReference type="EMBL" id="GJJ15557.1"/>
    </source>
</evidence>
<dbReference type="GO" id="GO:0031028">
    <property type="term" value="P:septation initiation signaling"/>
    <property type="evidence" value="ECO:0007669"/>
    <property type="project" value="TreeGrafter"/>
</dbReference>
<feature type="region of interest" description="Disordered" evidence="3">
    <location>
        <begin position="848"/>
        <end position="937"/>
    </location>
</feature>
<dbReference type="InterPro" id="IPR052574">
    <property type="entry name" value="CDIRP"/>
</dbReference>
<keyword evidence="5" id="KW-1185">Reference proteome</keyword>
<feature type="region of interest" description="Disordered" evidence="3">
    <location>
        <begin position="1340"/>
        <end position="1377"/>
    </location>
</feature>
<feature type="region of interest" description="Disordered" evidence="3">
    <location>
        <begin position="194"/>
        <end position="214"/>
    </location>
</feature>
<gene>
    <name evidence="4" type="ORF">Clacol_009835</name>
</gene>
<reference evidence="4" key="1">
    <citation type="submission" date="2021-10" db="EMBL/GenBank/DDBJ databases">
        <title>De novo Genome Assembly of Clathrus columnatus (Basidiomycota, Fungi) Using Illumina and Nanopore Sequence Data.</title>
        <authorList>
            <person name="Ogiso-Tanaka E."/>
            <person name="Itagaki H."/>
            <person name="Hosoya T."/>
            <person name="Hosaka K."/>
        </authorList>
    </citation>
    <scope>NUCLEOTIDE SEQUENCE</scope>
    <source>
        <strain evidence="4">MO-923</strain>
    </source>
</reference>
<accession>A0AAV5ALK8</accession>
<dbReference type="Gene3D" id="3.80.10.10">
    <property type="entry name" value="Ribonuclease Inhibitor"/>
    <property type="match status" value="2"/>
</dbReference>
<dbReference type="PANTHER" id="PTHR47566:SF1">
    <property type="entry name" value="PROTEIN NUD1"/>
    <property type="match status" value="1"/>
</dbReference>
<sequence>MPAILSPPPISKPGWQTDELEEEWVEAFLHDSPHSSNAGDTLTRSFVIPGSSQSVQSPEQGWNDDSQSPPKRGTFQIREDRPVAPIGPLEGKSKNRNAFKDFFTPLALETMFNPPSPQQMQVETNQDTVLKSSHSVTSTAYEGEEDMEFTGSRSNHSLRKDGEELEDVILASDIPNLVAFDGRKPSTSYQFTFSAEQPRSVERNPSFPASVPTVPTTDPRLRLFQFQYDTFTREHLSAVVDSIAVQIADSSKSSSPQGPPKDHLCQESLEEYSYLRAPKRLKLTPPEDSSINQPFKQPHSRRDYIGESRSLMQKIKETRSPSMMAIFSEQGGLSLNKEAKHTETDDKSKEPQIECMLYALYPAVPFLILLVPSFWSVDASSALTPASSRLTFNSVMPSSCLQPSTTCNSTPMHATYPTSTLTPSTPHSPHSPRLDSQPKSSAYRQQAADLMAQIRNDMTKGKRIFSLETHNEPTPNPNLDNESVVQVSITPASPNNTILGKQVSIHHEPTLPSEKQRKPIKPSPRKLLRRLSAADEVDREIAMNKSCSETSLIVELREPLPITTTDVIPPFIPAITGNSQLHISIQPQVIDVYHATIPNTNFFLSPANNGIIAEPTRIVSGGTTVSVETVDSALTRATTATSTTSLFTARSVSAGSVDSAASYVKHPGPVQITRITPDDVPAIPELVGGMRFDRTLMRWVKAHPKKAIQDEGALTVVSEESDDPFRDIESIHSGKLDETADRIKKAEESYAEMDDEEGNDVLATTTMVKVLSVDSDTDDSFDFDYGSGAVVEVMTGEESHDMVSETTGSEADPLVDILEETGGEDEDTILASTQPSLEKDYSAATTVNLSQTSTPAPSHRSNMPPRSVLKNGARSNKSIPQATSQTPRTPFRPGHRRSVSFSDGRKDGKIQGLGREGFEDDDDGPRPVLPIDISTPVTPSVRGRRIAAILDDLADLSLSDQGSSKRELSNYVYPSSDRTPSSSKQPVSRKAGIELSKNEQTNQTYLTECSFGVSHEKLVHIITDIHPYIPHWEQLAEIDLSGKGIESVARLKELLPRLDKVHLHLRELRADGNAITSLEGLEGLDGLTKVSLKGNRIGHIDFEEMHWPRLELLNLSRNELRNLTGLSSLSSLSALNLDHNQLTTLELDQAMHKLHTLRISNNRLTRFECARFGNVRTLYADNNRLSKVQGLERLRKLENLSLRNQGGQLDLSMKDIRDVKRLYLSGNPLPQLFLQDPCYNLIYLELAGCRLSSLPPNLSRLIPNIRVLNLNYNFLTDARALDGLTRLRKLTLIGSRLKGTKSLVRILKRMPDIEMMDFRMNPCTLGWYLPILVQDIPGALQPSEDQPHSGDDTNHGSRSGLPKQHPSRGVKATAAASLSRSHAQSWQELDAKFRGDLPDEAYVGRLAYRGLVMRACPKIKMLDGVVVSSGEKEKAERLFQDVLAAKKEKRHLVGDHAQ</sequence>
<feature type="compositionally biased region" description="Polar residues" evidence="3">
    <location>
        <begin position="34"/>
        <end position="69"/>
    </location>
</feature>
<name>A0AAV5ALK8_9AGAM</name>
<dbReference type="InterPro" id="IPR001611">
    <property type="entry name" value="Leu-rich_rpt"/>
</dbReference>
<dbReference type="GO" id="GO:0061499">
    <property type="term" value="C:outer plaque of mitotic spindle pole body"/>
    <property type="evidence" value="ECO:0007669"/>
    <property type="project" value="TreeGrafter"/>
</dbReference>
<evidence type="ECO:0000256" key="1">
    <source>
        <dbReference type="ARBA" id="ARBA00022614"/>
    </source>
</evidence>
<feature type="region of interest" description="Disordered" evidence="3">
    <location>
        <begin position="29"/>
        <end position="95"/>
    </location>
</feature>
<feature type="region of interest" description="Disordered" evidence="3">
    <location>
        <begin position="964"/>
        <end position="996"/>
    </location>
</feature>
<dbReference type="InterPro" id="IPR032675">
    <property type="entry name" value="LRR_dom_sf"/>
</dbReference>
<keyword evidence="1" id="KW-0433">Leucine-rich repeat</keyword>
<dbReference type="PROSITE" id="PS51450">
    <property type="entry name" value="LRR"/>
    <property type="match status" value="4"/>
</dbReference>
<dbReference type="Pfam" id="PF13855">
    <property type="entry name" value="LRR_8"/>
    <property type="match status" value="1"/>
</dbReference>
<dbReference type="GO" id="GO:1902412">
    <property type="term" value="P:regulation of mitotic cytokinesis"/>
    <property type="evidence" value="ECO:0007669"/>
    <property type="project" value="TreeGrafter"/>
</dbReference>
<dbReference type="GO" id="GO:0035591">
    <property type="term" value="F:signaling adaptor activity"/>
    <property type="evidence" value="ECO:0007669"/>
    <property type="project" value="TreeGrafter"/>
</dbReference>
<feature type="compositionally biased region" description="Low complexity" evidence="3">
    <location>
        <begin position="417"/>
        <end position="428"/>
    </location>
</feature>
<evidence type="ECO:0008006" key="6">
    <source>
        <dbReference type="Google" id="ProtNLM"/>
    </source>
</evidence>
<dbReference type="EMBL" id="BPWL01000011">
    <property type="protein sequence ID" value="GJJ15557.1"/>
    <property type="molecule type" value="Genomic_DNA"/>
</dbReference>
<dbReference type="SUPFAM" id="SSF52058">
    <property type="entry name" value="L domain-like"/>
    <property type="match status" value="1"/>
</dbReference>